<feature type="region of interest" description="Disordered" evidence="1">
    <location>
        <begin position="271"/>
        <end position="290"/>
    </location>
</feature>
<protein>
    <submittedName>
        <fullName evidence="2">Uncharacterized protein</fullName>
    </submittedName>
</protein>
<keyword evidence="3" id="KW-1185">Reference proteome</keyword>
<dbReference type="GO" id="GO:0005829">
    <property type="term" value="C:cytosol"/>
    <property type="evidence" value="ECO:0007669"/>
    <property type="project" value="TreeGrafter"/>
</dbReference>
<evidence type="ECO:0000313" key="2">
    <source>
        <dbReference type="EMBL" id="KAK2079229.1"/>
    </source>
</evidence>
<dbReference type="Pfam" id="PF04177">
    <property type="entry name" value="TAP42"/>
    <property type="match status" value="1"/>
</dbReference>
<evidence type="ECO:0000313" key="3">
    <source>
        <dbReference type="Proteomes" id="UP001255856"/>
    </source>
</evidence>
<name>A0AAD9MHX6_PROWI</name>
<gene>
    <name evidence="2" type="ORF">QBZ16_002920</name>
</gene>
<dbReference type="PANTHER" id="PTHR10933:SF9">
    <property type="entry name" value="IMMUNOGLOBULIN-BINDING PROTEIN 1"/>
    <property type="match status" value="1"/>
</dbReference>
<dbReference type="AlphaFoldDB" id="A0AAD9MHX6"/>
<comment type="caution">
    <text evidence="2">The sequence shown here is derived from an EMBL/GenBank/DDBJ whole genome shotgun (WGS) entry which is preliminary data.</text>
</comment>
<dbReference type="Proteomes" id="UP001255856">
    <property type="component" value="Unassembled WGS sequence"/>
</dbReference>
<accession>A0AAD9MHX6</accession>
<dbReference type="GO" id="GO:0009966">
    <property type="term" value="P:regulation of signal transduction"/>
    <property type="evidence" value="ECO:0007669"/>
    <property type="project" value="InterPro"/>
</dbReference>
<dbReference type="GO" id="GO:0051721">
    <property type="term" value="F:protein phosphatase 2A binding"/>
    <property type="evidence" value="ECO:0007669"/>
    <property type="project" value="TreeGrafter"/>
</dbReference>
<dbReference type="PANTHER" id="PTHR10933">
    <property type="entry name" value="IMMUNOGLOBULIN-BINDING PROTEIN 1"/>
    <property type="match status" value="1"/>
</dbReference>
<sequence length="318" mass="35267">MQEKTLAELFADTWALIRETERVTDAETRGSNQERALSSLNAAISKTESSALFSSNEELEDVSTADLKYLLLPALRGDVLRDLSYAAYLHRLVQYKALGGEALVAAEEALDAVSCGEGDEEEPAPRIDPNTLRQRKIAFFKRRKALEQLMQGVNLNPAKDQDDDDARKEWTLQLEGTALRVLDALPGIGEELRLLQHMTSSERPSAPEPPEIVERKSQVLQGLRGVLAGLKQNEREKARSNVFKPSHTLPTMTVEQFGELEAAAARERAAAEQAQQRAEQERLAGLASDDEAEDDRVKHKVWCFGRIDAFGVYVVGLA</sequence>
<dbReference type="GO" id="GO:0035303">
    <property type="term" value="P:regulation of dephosphorylation"/>
    <property type="evidence" value="ECO:0007669"/>
    <property type="project" value="TreeGrafter"/>
</dbReference>
<reference evidence="2" key="1">
    <citation type="submission" date="2021-01" db="EMBL/GenBank/DDBJ databases">
        <authorList>
            <person name="Eckstrom K.M.E."/>
        </authorList>
    </citation>
    <scope>NUCLEOTIDE SEQUENCE</scope>
    <source>
        <strain evidence="2">UVCC 0001</strain>
    </source>
</reference>
<dbReference type="InterPro" id="IPR007304">
    <property type="entry name" value="TAP46-like"/>
</dbReference>
<evidence type="ECO:0000256" key="1">
    <source>
        <dbReference type="SAM" id="MobiDB-lite"/>
    </source>
</evidence>
<proteinExistence type="predicted"/>
<dbReference type="InterPro" id="IPR038511">
    <property type="entry name" value="TAP42/TAP46-like_sf"/>
</dbReference>
<dbReference type="Gene3D" id="1.25.40.540">
    <property type="entry name" value="TAP42-like family"/>
    <property type="match status" value="1"/>
</dbReference>
<dbReference type="EMBL" id="JASFZW010000003">
    <property type="protein sequence ID" value="KAK2079229.1"/>
    <property type="molecule type" value="Genomic_DNA"/>
</dbReference>
<organism evidence="2 3">
    <name type="scientific">Prototheca wickerhamii</name>
    <dbReference type="NCBI Taxonomy" id="3111"/>
    <lineage>
        <taxon>Eukaryota</taxon>
        <taxon>Viridiplantae</taxon>
        <taxon>Chlorophyta</taxon>
        <taxon>core chlorophytes</taxon>
        <taxon>Trebouxiophyceae</taxon>
        <taxon>Chlorellales</taxon>
        <taxon>Chlorellaceae</taxon>
        <taxon>Prototheca</taxon>
    </lineage>
</organism>